<accession>A0A0F7VHN3</accession>
<dbReference type="SMART" id="SM00044">
    <property type="entry name" value="CYCc"/>
    <property type="match status" value="1"/>
</dbReference>
<evidence type="ECO:0000256" key="10">
    <source>
        <dbReference type="ARBA" id="ARBA00023170"/>
    </source>
</evidence>
<keyword evidence="8" id="KW-0342">GTP-binding</keyword>
<dbReference type="CDD" id="cd07302">
    <property type="entry name" value="CHD"/>
    <property type="match status" value="1"/>
</dbReference>
<evidence type="ECO:0000259" key="19">
    <source>
        <dbReference type="PROSITE" id="PS50125"/>
    </source>
</evidence>
<keyword evidence="9" id="KW-0472">Membrane</keyword>
<dbReference type="InterPro" id="IPR050401">
    <property type="entry name" value="Cyclic_nucleotide_synthase"/>
</dbReference>
<evidence type="ECO:0000256" key="1">
    <source>
        <dbReference type="ARBA" id="ARBA00001436"/>
    </source>
</evidence>
<evidence type="ECO:0000313" key="20">
    <source>
        <dbReference type="EMBL" id="CFW94229.1"/>
    </source>
</evidence>
<dbReference type="SUPFAM" id="SSF53822">
    <property type="entry name" value="Periplasmic binding protein-like I"/>
    <property type="match status" value="1"/>
</dbReference>
<dbReference type="AlphaFoldDB" id="A0A0F7VHN3"/>
<comment type="similarity">
    <text evidence="14">Belongs to the adenylyl cyclase class-4/guanylyl cyclase family.</text>
</comment>
<dbReference type="GO" id="GO:0005525">
    <property type="term" value="F:GTP binding"/>
    <property type="evidence" value="ECO:0007669"/>
    <property type="project" value="UniProtKB-KW"/>
</dbReference>
<dbReference type="CDD" id="cd14042">
    <property type="entry name" value="PK_GC-A_B"/>
    <property type="match status" value="1"/>
</dbReference>
<reference evidence="20" key="1">
    <citation type="submission" date="2015-03" db="EMBL/GenBank/DDBJ databases">
        <title>Different light-mediated pathways in the principle and secondary eyes of a spider and the eyes of an onychophoran.</title>
        <authorList>
            <person name="Samadi L."/>
            <person name="Schmid A."/>
            <person name="Eriksson B.J."/>
        </authorList>
    </citation>
    <scope>NUCLEOTIDE SEQUENCE</scope>
    <source>
        <strain evidence="20">Ek4</strain>
    </source>
</reference>
<feature type="domain" description="Guanylate cyclase" evidence="19">
    <location>
        <begin position="871"/>
        <end position="1001"/>
    </location>
</feature>
<dbReference type="Gene3D" id="3.30.70.1230">
    <property type="entry name" value="Nucleotide cyclase"/>
    <property type="match status" value="1"/>
</dbReference>
<dbReference type="InterPro" id="IPR001828">
    <property type="entry name" value="ANF_lig-bd_rcpt"/>
</dbReference>
<dbReference type="PROSITE" id="PS50125">
    <property type="entry name" value="GUANYLATE_CYCLASE_2"/>
    <property type="match status" value="1"/>
</dbReference>
<sequence>MIDRSLWPGLIFVMTKVLFIEAENLTVGFLPAFGGDRTKNLQGYIVSGAISYAIDKINMNSTLLSNYSLNLLWIDNRPPPHGHINYEHVNASVMALTRLWKQGAVVFFGPEDSCNVQATIAAAWNLPMISYKCADYTVSNKKIYKTFARTEPPDTQIVKSVLAVLRHFNWTKFTIVHGEDPPRWLKVSTSLKERAEENNMTVKMTSYKQNSIMPIHMNTFSKIVTETYLNTRIYIFVGDSNDMLSFLHELYYRGLLETGEYMVIFLSYEPYDEDQPLHFLLHSGTKAETINDNQMYLESPRSLLVICSSPVRQNKENENFSNIVNEYLKQPPFNFPAFREKKKKMTLYSYYLYDSVMLYAEALQEVLDEGGRVIDGELIINKTLNKNYQSLLGYSVQMDENGDAGGNYTLLARQHFRSEFCNYSMIPVGIITKEMTLLQHHDIEWSRGKVPLDEPVCGFDAEKCKPEKVWTMEIVGGTLGGLLAVAITVAFIAYRNWRFEQEIAGLLWKVDIKDIGFGSRAMTNSRLSLVSCNSFESRFGGTQVFTQTGRYKGTLIALKRLQFSKKNLDISRQTKMEMKLMRDLRHDNINAFIGACVEPPVVYIISEYCIRGSLPDILENENLKLDSMFVASLVFDLLKGMIYLHQSEFKSHGNLKASNCLVTSRWTLQISDFGLHELRANTQLDIEDYQRYRNLLWKAPELLKGHNIPLRGTQKGDVYAFAIILYEIIGRQGPYGSCSLSPQEIIHRVINPIDGKYFRPCLDALECQDYIKQCIQDCWDERAEMRPEFQQIRGRLSKIRAGMKLNIFDNMMAIMEKYANNLEEIVEERTEQLVEEKKKTEALLHRMLPQSVAAQLMRGQPVAPESFDAVTIYFSDIVGFTSMSAQSTPLQVVSFLNDLYTLFDAIIRSYEVYKVETIGDAYMVVSGLPNRNGDNHAGEIASMALHLLQQIKTFSISHRKNEQLMLRIGLHTGPCVAGVVGQTMPRYCLFGDTVNTASRMESTGEPLKIHCSPDIKAVLDKLGGYILEERGVVKVKGKGDLQTYWLLGKEQGIIEEDIHIMEPPTPLFHLANEDTKFLLPNCNFETRKSIISLRSGSTAKFEDLKCNGMLGIPEFLRHKTGGSSSFDASPNKFRRGSFRRGSVKTEAILEKYRGSGQHIMDSPKSGEQFKVFVSTPKSKNSCADDSVMPLLTPPCRSNRDQSLKNFHVNGKAKRWRSYDEITPNGPGNSVVKSRLNWIPFTPDTRTIDCTEEEPLNHDKKDYLSKSEILHDSESRV</sequence>
<gene>
    <name evidence="20" type="primary">Eka-Guanyl cyclase</name>
</gene>
<dbReference type="PROSITE" id="PS00452">
    <property type="entry name" value="GUANYLATE_CYCLASE_1"/>
    <property type="match status" value="1"/>
</dbReference>
<name>A0A0F7VHN3_9BILA</name>
<evidence type="ECO:0000256" key="16">
    <source>
        <dbReference type="SAM" id="Coils"/>
    </source>
</evidence>
<dbReference type="GO" id="GO:0035556">
    <property type="term" value="P:intracellular signal transduction"/>
    <property type="evidence" value="ECO:0007669"/>
    <property type="project" value="InterPro"/>
</dbReference>
<dbReference type="Gene3D" id="1.10.510.10">
    <property type="entry name" value="Transferase(Phosphotransferase) domain 1"/>
    <property type="match status" value="1"/>
</dbReference>
<dbReference type="PANTHER" id="PTHR11920:SF335">
    <property type="entry name" value="GUANYLATE CYCLASE"/>
    <property type="match status" value="1"/>
</dbReference>
<keyword evidence="6" id="KW-0547">Nucleotide-binding</keyword>
<dbReference type="EMBL" id="LN830720">
    <property type="protein sequence ID" value="CFW94229.1"/>
    <property type="molecule type" value="mRNA"/>
</dbReference>
<evidence type="ECO:0000256" key="15">
    <source>
        <dbReference type="RuleBase" id="RU003431"/>
    </source>
</evidence>
<feature type="coiled-coil region" evidence="16">
    <location>
        <begin position="808"/>
        <end position="839"/>
    </location>
</feature>
<dbReference type="GO" id="GO:0004016">
    <property type="term" value="F:adenylate cyclase activity"/>
    <property type="evidence" value="ECO:0007669"/>
    <property type="project" value="TreeGrafter"/>
</dbReference>
<evidence type="ECO:0000256" key="3">
    <source>
        <dbReference type="ARBA" id="ARBA00012202"/>
    </source>
</evidence>
<evidence type="ECO:0000256" key="17">
    <source>
        <dbReference type="SAM" id="SignalP"/>
    </source>
</evidence>
<keyword evidence="13 15" id="KW-0141">cGMP biosynthesis</keyword>
<dbReference type="FunFam" id="3.30.70.1230:FF:000004">
    <property type="entry name" value="Guanylate cyclase"/>
    <property type="match status" value="1"/>
</dbReference>
<keyword evidence="11" id="KW-0325">Glycoprotein</keyword>
<evidence type="ECO:0000256" key="9">
    <source>
        <dbReference type="ARBA" id="ARBA00023136"/>
    </source>
</evidence>
<proteinExistence type="evidence at transcript level"/>
<evidence type="ECO:0000256" key="4">
    <source>
        <dbReference type="ARBA" id="ARBA00022692"/>
    </source>
</evidence>
<keyword evidence="7" id="KW-1133">Transmembrane helix</keyword>
<dbReference type="GO" id="GO:0004672">
    <property type="term" value="F:protein kinase activity"/>
    <property type="evidence" value="ECO:0007669"/>
    <property type="project" value="InterPro"/>
</dbReference>
<dbReference type="PANTHER" id="PTHR11920">
    <property type="entry name" value="GUANYLYL CYCLASE"/>
    <property type="match status" value="1"/>
</dbReference>
<dbReference type="InterPro" id="IPR028082">
    <property type="entry name" value="Peripla_BP_I"/>
</dbReference>
<dbReference type="Pfam" id="PF00211">
    <property type="entry name" value="Guanylate_cyc"/>
    <property type="match status" value="1"/>
</dbReference>
<dbReference type="GO" id="GO:0005524">
    <property type="term" value="F:ATP binding"/>
    <property type="evidence" value="ECO:0007669"/>
    <property type="project" value="InterPro"/>
</dbReference>
<evidence type="ECO:0000256" key="5">
    <source>
        <dbReference type="ARBA" id="ARBA00022729"/>
    </source>
</evidence>
<dbReference type="FunFam" id="1.10.510.10:FF:000420">
    <property type="entry name" value="Guanylate cyclase"/>
    <property type="match status" value="1"/>
</dbReference>
<dbReference type="Pfam" id="PF07714">
    <property type="entry name" value="PK_Tyr_Ser-Thr"/>
    <property type="match status" value="1"/>
</dbReference>
<dbReference type="Gene3D" id="3.40.50.2300">
    <property type="match status" value="2"/>
</dbReference>
<protein>
    <recommendedName>
        <fullName evidence="3 15">Guanylate cyclase</fullName>
        <ecNumber evidence="3 15">4.6.1.2</ecNumber>
    </recommendedName>
</protein>
<dbReference type="PRINTS" id="PR00255">
    <property type="entry name" value="NATPEPTIDER"/>
</dbReference>
<dbReference type="Pfam" id="PF01094">
    <property type="entry name" value="ANF_receptor"/>
    <property type="match status" value="1"/>
</dbReference>
<evidence type="ECO:0000256" key="6">
    <source>
        <dbReference type="ARBA" id="ARBA00022741"/>
    </source>
</evidence>
<evidence type="ECO:0000256" key="13">
    <source>
        <dbReference type="ARBA" id="ARBA00023293"/>
    </source>
</evidence>
<keyword evidence="16" id="KW-0175">Coiled coil</keyword>
<feature type="domain" description="Protein kinase" evidence="18">
    <location>
        <begin position="524"/>
        <end position="799"/>
    </location>
</feature>
<evidence type="ECO:0000256" key="14">
    <source>
        <dbReference type="RuleBase" id="RU000405"/>
    </source>
</evidence>
<dbReference type="InterPro" id="IPR011009">
    <property type="entry name" value="Kinase-like_dom_sf"/>
</dbReference>
<dbReference type="InterPro" id="IPR018297">
    <property type="entry name" value="A/G_cyclase_CS"/>
</dbReference>
<dbReference type="InterPro" id="IPR001170">
    <property type="entry name" value="ANPR/GUC"/>
</dbReference>
<dbReference type="InterPro" id="IPR001054">
    <property type="entry name" value="A/G_cyclase"/>
</dbReference>
<dbReference type="SUPFAM" id="SSF56112">
    <property type="entry name" value="Protein kinase-like (PK-like)"/>
    <property type="match status" value="1"/>
</dbReference>
<evidence type="ECO:0000256" key="8">
    <source>
        <dbReference type="ARBA" id="ARBA00023134"/>
    </source>
</evidence>
<comment type="catalytic activity">
    <reaction evidence="1 15">
        <text>GTP = 3',5'-cyclic GMP + diphosphate</text>
        <dbReference type="Rhea" id="RHEA:13665"/>
        <dbReference type="ChEBI" id="CHEBI:33019"/>
        <dbReference type="ChEBI" id="CHEBI:37565"/>
        <dbReference type="ChEBI" id="CHEBI:57746"/>
        <dbReference type="EC" id="4.6.1.2"/>
    </reaction>
</comment>
<evidence type="ECO:0000256" key="7">
    <source>
        <dbReference type="ARBA" id="ARBA00022989"/>
    </source>
</evidence>
<keyword evidence="5 17" id="KW-0732">Signal</keyword>
<feature type="chain" id="PRO_5002523999" description="Guanylate cyclase" evidence="17">
    <location>
        <begin position="23"/>
        <end position="1276"/>
    </location>
</feature>
<keyword evidence="12 14" id="KW-0456">Lyase</keyword>
<dbReference type="InterPro" id="IPR000719">
    <property type="entry name" value="Prot_kinase_dom"/>
</dbReference>
<dbReference type="GO" id="GO:0001653">
    <property type="term" value="F:peptide receptor activity"/>
    <property type="evidence" value="ECO:0007669"/>
    <property type="project" value="TreeGrafter"/>
</dbReference>
<feature type="signal peptide" evidence="17">
    <location>
        <begin position="1"/>
        <end position="22"/>
    </location>
</feature>
<dbReference type="InterPro" id="IPR001245">
    <property type="entry name" value="Ser-Thr/Tyr_kinase_cat_dom"/>
</dbReference>
<dbReference type="GO" id="GO:0004383">
    <property type="term" value="F:guanylate cyclase activity"/>
    <property type="evidence" value="ECO:0007669"/>
    <property type="project" value="UniProtKB-EC"/>
</dbReference>
<comment type="subcellular location">
    <subcellularLocation>
        <location evidence="2">Membrane</location>
        <topology evidence="2">Single-pass type I membrane protein</topology>
    </subcellularLocation>
</comment>
<evidence type="ECO:0000256" key="11">
    <source>
        <dbReference type="ARBA" id="ARBA00023180"/>
    </source>
</evidence>
<evidence type="ECO:0000256" key="2">
    <source>
        <dbReference type="ARBA" id="ARBA00004479"/>
    </source>
</evidence>
<dbReference type="GO" id="GO:0007168">
    <property type="term" value="P:receptor guanylyl cyclase signaling pathway"/>
    <property type="evidence" value="ECO:0007669"/>
    <property type="project" value="TreeGrafter"/>
</dbReference>
<dbReference type="CDD" id="cd06370">
    <property type="entry name" value="PBP1_SAP_GC-like"/>
    <property type="match status" value="1"/>
</dbReference>
<dbReference type="SUPFAM" id="SSF55073">
    <property type="entry name" value="Nucleotide cyclase"/>
    <property type="match status" value="1"/>
</dbReference>
<evidence type="ECO:0000259" key="18">
    <source>
        <dbReference type="PROSITE" id="PS50011"/>
    </source>
</evidence>
<dbReference type="InterPro" id="IPR029787">
    <property type="entry name" value="Nucleotide_cyclase"/>
</dbReference>
<evidence type="ECO:0000256" key="12">
    <source>
        <dbReference type="ARBA" id="ARBA00023239"/>
    </source>
</evidence>
<dbReference type="PROSITE" id="PS50011">
    <property type="entry name" value="PROTEIN_KINASE_DOM"/>
    <property type="match status" value="1"/>
</dbReference>
<dbReference type="EC" id="4.6.1.2" evidence="3 15"/>
<organism evidence="20">
    <name type="scientific">Euperipatoides kanangrensis</name>
    <dbReference type="NCBI Taxonomy" id="488523"/>
    <lineage>
        <taxon>Eukaryota</taxon>
        <taxon>Metazoa</taxon>
        <taxon>Ecdysozoa</taxon>
        <taxon>Onychophora</taxon>
        <taxon>Udeonychophora</taxon>
        <taxon>Euonychophora</taxon>
        <taxon>Peripatopsidae</taxon>
        <taxon>Euperipatoides</taxon>
    </lineage>
</organism>
<dbReference type="GO" id="GO:0005886">
    <property type="term" value="C:plasma membrane"/>
    <property type="evidence" value="ECO:0007669"/>
    <property type="project" value="TreeGrafter"/>
</dbReference>
<keyword evidence="4" id="KW-0812">Transmembrane</keyword>
<keyword evidence="10" id="KW-0675">Receptor</keyword>